<dbReference type="Proteomes" id="UP001605036">
    <property type="component" value="Unassembled WGS sequence"/>
</dbReference>
<organism evidence="1 2">
    <name type="scientific">Riccia fluitans</name>
    <dbReference type="NCBI Taxonomy" id="41844"/>
    <lineage>
        <taxon>Eukaryota</taxon>
        <taxon>Viridiplantae</taxon>
        <taxon>Streptophyta</taxon>
        <taxon>Embryophyta</taxon>
        <taxon>Marchantiophyta</taxon>
        <taxon>Marchantiopsida</taxon>
        <taxon>Marchantiidae</taxon>
        <taxon>Marchantiales</taxon>
        <taxon>Ricciaceae</taxon>
        <taxon>Riccia</taxon>
    </lineage>
</organism>
<proteinExistence type="predicted"/>
<comment type="caution">
    <text evidence="1">The sequence shown here is derived from an EMBL/GenBank/DDBJ whole genome shotgun (WGS) entry which is preliminary data.</text>
</comment>
<name>A0ABD1XG42_9MARC</name>
<keyword evidence="2" id="KW-1185">Reference proteome</keyword>
<reference evidence="1 2" key="1">
    <citation type="submission" date="2024-09" db="EMBL/GenBank/DDBJ databases">
        <title>Chromosome-scale assembly of Riccia fluitans.</title>
        <authorList>
            <person name="Paukszto L."/>
            <person name="Sawicki J."/>
            <person name="Karawczyk K."/>
            <person name="Piernik-Szablinska J."/>
            <person name="Szczecinska M."/>
            <person name="Mazdziarz M."/>
        </authorList>
    </citation>
    <scope>NUCLEOTIDE SEQUENCE [LARGE SCALE GENOMIC DNA]</scope>
    <source>
        <strain evidence="1">Rf_01</strain>
        <tissue evidence="1">Aerial parts of the thallus</tissue>
    </source>
</reference>
<evidence type="ECO:0000313" key="2">
    <source>
        <dbReference type="Proteomes" id="UP001605036"/>
    </source>
</evidence>
<accession>A0ABD1XG42</accession>
<protein>
    <submittedName>
        <fullName evidence="1">Uncharacterized protein</fullName>
    </submittedName>
</protein>
<dbReference type="AlphaFoldDB" id="A0ABD1XG42"/>
<sequence length="130" mass="14167">MVAAGVGLAAAAQLHAANEDLVLLLGRMAFPSSFSVNAYRALSSNRGLITEQADGGILSAVLLKHRKRMLWYAMERFSEFGKLCFFRGILTAVSRDTLNALLLRAPVHTRDGGESKIPVHIDEKLSKQSL</sequence>
<gene>
    <name evidence="1" type="ORF">R1flu_026226</name>
</gene>
<evidence type="ECO:0000313" key="1">
    <source>
        <dbReference type="EMBL" id="KAL2607653.1"/>
    </source>
</evidence>
<dbReference type="EMBL" id="JBHFFA010000008">
    <property type="protein sequence ID" value="KAL2607653.1"/>
    <property type="molecule type" value="Genomic_DNA"/>
</dbReference>